<dbReference type="EMBL" id="CADCWE010000028">
    <property type="protein sequence ID" value="CAA9525296.1"/>
    <property type="molecule type" value="Genomic_DNA"/>
</dbReference>
<evidence type="ECO:0008006" key="4">
    <source>
        <dbReference type="Google" id="ProtNLM"/>
    </source>
</evidence>
<reference evidence="3" key="1">
    <citation type="submission" date="2020-02" db="EMBL/GenBank/DDBJ databases">
        <authorList>
            <person name="Meier V. D."/>
        </authorList>
    </citation>
    <scope>NUCLEOTIDE SEQUENCE</scope>
    <source>
        <strain evidence="3">AVDCRST_MAG73</strain>
    </source>
</reference>
<keyword evidence="2" id="KW-0472">Membrane</keyword>
<sequence>MGDTAAQCGSCGAANPADAVVCRTCGALLAAYASPAGSRPVAPPDPVAAGPETKTPGGDPPSADRDEFTTMPRPPRSSPSAPPVGAPPVSRQKFSGTTDSSNRAEEPIAESAPDGPGVDRPGDPAPARPGSDRPTRRPPASSAPVPGVPATRAQPSSRDRPLVQTGRHGPHPRPAAGRGSPQARMIFGLLLLLFACVLGIVAQFSLFPVPIVALVGLVGAWFTVGGLIGLVLRYPNRRL</sequence>
<name>A0A6J4TL88_9BACT</name>
<evidence type="ECO:0000313" key="3">
    <source>
        <dbReference type="EMBL" id="CAA9525296.1"/>
    </source>
</evidence>
<protein>
    <recommendedName>
        <fullName evidence="4">Zinc ribbon domain-containing protein</fullName>
    </recommendedName>
</protein>
<proteinExistence type="predicted"/>
<accession>A0A6J4TL88</accession>
<feature type="compositionally biased region" description="Pro residues" evidence="1">
    <location>
        <begin position="72"/>
        <end position="86"/>
    </location>
</feature>
<feature type="compositionally biased region" description="Polar residues" evidence="1">
    <location>
        <begin position="92"/>
        <end position="101"/>
    </location>
</feature>
<organism evidence="3">
    <name type="scientific">uncultured Thermomicrobiales bacterium</name>
    <dbReference type="NCBI Taxonomy" id="1645740"/>
    <lineage>
        <taxon>Bacteria</taxon>
        <taxon>Pseudomonadati</taxon>
        <taxon>Thermomicrobiota</taxon>
        <taxon>Thermomicrobia</taxon>
        <taxon>Thermomicrobiales</taxon>
        <taxon>environmental samples</taxon>
    </lineage>
</organism>
<gene>
    <name evidence="3" type="ORF">AVDCRST_MAG73-447</name>
</gene>
<evidence type="ECO:0000256" key="2">
    <source>
        <dbReference type="SAM" id="Phobius"/>
    </source>
</evidence>
<feature type="transmembrane region" description="Helical" evidence="2">
    <location>
        <begin position="186"/>
        <end position="205"/>
    </location>
</feature>
<dbReference type="AlphaFoldDB" id="A0A6J4TL88"/>
<evidence type="ECO:0000256" key="1">
    <source>
        <dbReference type="SAM" id="MobiDB-lite"/>
    </source>
</evidence>
<keyword evidence="2" id="KW-0812">Transmembrane</keyword>
<feature type="compositionally biased region" description="Low complexity" evidence="1">
    <location>
        <begin position="138"/>
        <end position="151"/>
    </location>
</feature>
<feature type="region of interest" description="Disordered" evidence="1">
    <location>
        <begin position="35"/>
        <end position="180"/>
    </location>
</feature>
<keyword evidence="2" id="KW-1133">Transmembrane helix</keyword>
<feature type="transmembrane region" description="Helical" evidence="2">
    <location>
        <begin position="211"/>
        <end position="232"/>
    </location>
</feature>